<dbReference type="InterPro" id="IPR025737">
    <property type="entry name" value="FApF"/>
</dbReference>
<accession>A0A831SRF6</accession>
<dbReference type="AlphaFoldDB" id="A0A831SRF6"/>
<keyword evidence="1" id="KW-0732">Signal</keyword>
<proteinExistence type="predicted"/>
<dbReference type="Pfam" id="PF13557">
    <property type="entry name" value="Phenol_MetA_deg"/>
    <property type="match status" value="1"/>
</dbReference>
<dbReference type="EMBL" id="DSBW01000100">
    <property type="protein sequence ID" value="HED30915.1"/>
    <property type="molecule type" value="Genomic_DNA"/>
</dbReference>
<evidence type="ECO:0000313" key="2">
    <source>
        <dbReference type="EMBL" id="HED30915.1"/>
    </source>
</evidence>
<reference evidence="2" key="1">
    <citation type="journal article" date="2020" name="mSystems">
        <title>Genome- and Community-Level Interaction Insights into Carbon Utilization and Element Cycling Functions of Hydrothermarchaeota in Hydrothermal Sediment.</title>
        <authorList>
            <person name="Zhou Z."/>
            <person name="Liu Y."/>
            <person name="Xu W."/>
            <person name="Pan J."/>
            <person name="Luo Z.H."/>
            <person name="Li M."/>
        </authorList>
    </citation>
    <scope>NUCLEOTIDE SEQUENCE [LARGE SCALE GENOMIC DNA]</scope>
    <source>
        <strain evidence="2">SpSt-1181</strain>
    </source>
</reference>
<name>A0A831SRF6_PROAE</name>
<gene>
    <name evidence="2" type="ORF">ENN50_04365</name>
</gene>
<evidence type="ECO:0000256" key="1">
    <source>
        <dbReference type="SAM" id="SignalP"/>
    </source>
</evidence>
<sequence>MKYRAVKKNVVHFLSSLVLCCVAQPLYAAHLLETDDTGTQGRGGWQLEIVSGFSDDDTDGVSLSEGEAAAVLSYGLADNIDLVAEVPWLWYRHELQGFPAEHDSGIGDVSLELKWRFYEFEERGLSFALKPSVILPAGDHEEGFGNGRLSGGTTLIVSKQGVLGQLHANVGYTLQDYGLPEARAVLRNDIWHASFAAGINVTPSLLAVGNIGVETAEEKESTQDPVFLIGGLIYAVNENLDIDAGVRTGLNDAETATTFLAGMALRW</sequence>
<comment type="caution">
    <text evidence="2">The sequence shown here is derived from an EMBL/GenBank/DDBJ whole genome shotgun (WGS) entry which is preliminary data.</text>
</comment>
<organism evidence="2">
    <name type="scientific">Prosthecochloris aestuarii</name>
    <dbReference type="NCBI Taxonomy" id="1102"/>
    <lineage>
        <taxon>Bacteria</taxon>
        <taxon>Pseudomonadati</taxon>
        <taxon>Chlorobiota</taxon>
        <taxon>Chlorobiia</taxon>
        <taxon>Chlorobiales</taxon>
        <taxon>Chlorobiaceae</taxon>
        <taxon>Prosthecochloris</taxon>
    </lineage>
</organism>
<feature type="signal peptide" evidence="1">
    <location>
        <begin position="1"/>
        <end position="28"/>
    </location>
</feature>
<dbReference type="Proteomes" id="UP000886335">
    <property type="component" value="Unassembled WGS sequence"/>
</dbReference>
<protein>
    <submittedName>
        <fullName evidence="2">Transporter</fullName>
    </submittedName>
</protein>
<feature type="chain" id="PRO_5032815602" evidence="1">
    <location>
        <begin position="29"/>
        <end position="267"/>
    </location>
</feature>